<dbReference type="InterPro" id="IPR026881">
    <property type="entry name" value="WYL_dom"/>
</dbReference>
<organism evidence="3">
    <name type="scientific">Desulfobacca acetoxidans</name>
    <dbReference type="NCBI Taxonomy" id="60893"/>
    <lineage>
        <taxon>Bacteria</taxon>
        <taxon>Pseudomonadati</taxon>
        <taxon>Thermodesulfobacteriota</taxon>
        <taxon>Desulfobaccia</taxon>
        <taxon>Desulfobaccales</taxon>
        <taxon>Desulfobaccaceae</taxon>
        <taxon>Desulfobacca</taxon>
    </lineage>
</organism>
<reference evidence="3" key="1">
    <citation type="journal article" date="2020" name="mSystems">
        <title>Genome- and Community-Level Interaction Insights into Carbon Utilization and Element Cycling Functions of Hydrothermarchaeota in Hydrothermal Sediment.</title>
        <authorList>
            <person name="Zhou Z."/>
            <person name="Liu Y."/>
            <person name="Xu W."/>
            <person name="Pan J."/>
            <person name="Luo Z.H."/>
            <person name="Li M."/>
        </authorList>
    </citation>
    <scope>NUCLEOTIDE SEQUENCE [LARGE SCALE GENOMIC DNA]</scope>
    <source>
        <strain evidence="3">SpSt-548</strain>
    </source>
</reference>
<feature type="domain" description="WYL" evidence="1">
    <location>
        <begin position="152"/>
        <end position="201"/>
    </location>
</feature>
<evidence type="ECO:0000259" key="1">
    <source>
        <dbReference type="Pfam" id="PF13280"/>
    </source>
</evidence>
<sequence length="334" mass="37852">MAQKLNPYSSPAAKVLSLYGLLLFSGKQYSLTELARLLRCSKQTVLRMMEQIEMSHQAKVDSWIHQGRKWFKVKTPPVRPQVCLDAKAIQLLLLCRDFVCHLLPVSLREELSRTIDRTTTLLPRPEDRPLALTQLGTGLTKGLIDYTAHEHLLEVLLEAMTGRRVCRVRYHSPKRPEPREYCIAPLNLIAHHATLYLQCWLVTNHGEPEIIHDGMLLAVQRLLEVELTERTFTVTAEAGREGGHIFGLMKGDLFRVEISFRPEAAVYVKERQWSADQVITPQPDGGIILAFTTASRLEVISWVLSFGPQAEVLAPADLREEIKTIIAAMGDNYR</sequence>
<dbReference type="PROSITE" id="PS52050">
    <property type="entry name" value="WYL"/>
    <property type="match status" value="1"/>
</dbReference>
<evidence type="ECO:0000259" key="2">
    <source>
        <dbReference type="Pfam" id="PF25583"/>
    </source>
</evidence>
<proteinExistence type="predicted"/>
<dbReference type="Pfam" id="PF25583">
    <property type="entry name" value="WCX"/>
    <property type="match status" value="1"/>
</dbReference>
<name>A0A7V4LC61_9BACT</name>
<dbReference type="EMBL" id="DSXI01000127">
    <property type="protein sequence ID" value="HGS04546.1"/>
    <property type="molecule type" value="Genomic_DNA"/>
</dbReference>
<accession>A0A7V4LC61</accession>
<protein>
    <submittedName>
        <fullName evidence="3">WYL domain-containing protein</fullName>
    </submittedName>
</protein>
<dbReference type="InterPro" id="IPR051534">
    <property type="entry name" value="CBASS_pafABC_assoc_protein"/>
</dbReference>
<dbReference type="Pfam" id="PF13280">
    <property type="entry name" value="WYL"/>
    <property type="match status" value="1"/>
</dbReference>
<dbReference type="InterPro" id="IPR057727">
    <property type="entry name" value="WCX_dom"/>
</dbReference>
<dbReference type="AlphaFoldDB" id="A0A7V4LC61"/>
<dbReference type="PANTHER" id="PTHR34580">
    <property type="match status" value="1"/>
</dbReference>
<feature type="domain" description="WCX" evidence="2">
    <location>
        <begin position="254"/>
        <end position="329"/>
    </location>
</feature>
<evidence type="ECO:0000313" key="3">
    <source>
        <dbReference type="EMBL" id="HGS04546.1"/>
    </source>
</evidence>
<gene>
    <name evidence="3" type="ORF">ENT08_02220</name>
</gene>
<comment type="caution">
    <text evidence="3">The sequence shown here is derived from an EMBL/GenBank/DDBJ whole genome shotgun (WGS) entry which is preliminary data.</text>
</comment>
<dbReference type="PANTHER" id="PTHR34580:SF1">
    <property type="entry name" value="PROTEIN PAFC"/>
    <property type="match status" value="1"/>
</dbReference>